<proteinExistence type="inferred from homology"/>
<evidence type="ECO:0000313" key="3">
    <source>
        <dbReference type="Proteomes" id="UP001597059"/>
    </source>
</evidence>
<gene>
    <name evidence="2" type="ORF">ACFQ45_00675</name>
</gene>
<dbReference type="PANTHER" id="PTHR37315">
    <property type="entry name" value="UPF0311 PROTEIN BLR7842"/>
    <property type="match status" value="1"/>
</dbReference>
<evidence type="ECO:0000313" key="2">
    <source>
        <dbReference type="EMBL" id="MFD1381863.1"/>
    </source>
</evidence>
<keyword evidence="3" id="KW-1185">Reference proteome</keyword>
<name>A0ABW4AVQ0_9GAMM</name>
<sequence>MSQHIEKALMAPDDSGRFQVELAFRVYVELGPTEDMGKTHDGCRKNYPITGGYFKGPNISGVVIPGGADVSLERNDGVAEIGAVYRLKADNGQIILIDNQGIWRSAQPEDGSKDGHYLRTNPKFIAPEGPHDWLNKSMFIGTVDDFEGENTLIVSMYRVSGS</sequence>
<comment type="caution">
    <text evidence="2">The sequence shown here is derived from an EMBL/GenBank/DDBJ whole genome shotgun (WGS) entry which is preliminary data.</text>
</comment>
<comment type="similarity">
    <text evidence="1">Belongs to the UPF0311 family.</text>
</comment>
<dbReference type="Proteomes" id="UP001597059">
    <property type="component" value="Unassembled WGS sequence"/>
</dbReference>
<dbReference type="InterPro" id="IPR020915">
    <property type="entry name" value="UPF0311"/>
</dbReference>
<dbReference type="Gene3D" id="2.40.160.20">
    <property type="match status" value="1"/>
</dbReference>
<dbReference type="Pfam" id="PF11578">
    <property type="entry name" value="DUF3237"/>
    <property type="match status" value="1"/>
</dbReference>
<accession>A0ABW4AVQ0</accession>
<evidence type="ECO:0000256" key="1">
    <source>
        <dbReference type="HAMAP-Rule" id="MF_00775"/>
    </source>
</evidence>
<reference evidence="3" key="1">
    <citation type="journal article" date="2019" name="Int. J. Syst. Evol. Microbiol.">
        <title>The Global Catalogue of Microorganisms (GCM) 10K type strain sequencing project: providing services to taxonomists for standard genome sequencing and annotation.</title>
        <authorList>
            <consortium name="The Broad Institute Genomics Platform"/>
            <consortium name="The Broad Institute Genome Sequencing Center for Infectious Disease"/>
            <person name="Wu L."/>
            <person name="Ma J."/>
        </authorList>
    </citation>
    <scope>NUCLEOTIDE SEQUENCE [LARGE SCALE GENOMIC DNA]</scope>
    <source>
        <strain evidence="3">JCM 30774</strain>
    </source>
</reference>
<organism evidence="2 3">
    <name type="scientific">Rhodanobacter aciditrophus</name>
    <dbReference type="NCBI Taxonomy" id="1623218"/>
    <lineage>
        <taxon>Bacteria</taxon>
        <taxon>Pseudomonadati</taxon>
        <taxon>Pseudomonadota</taxon>
        <taxon>Gammaproteobacteria</taxon>
        <taxon>Lysobacterales</taxon>
        <taxon>Rhodanobacteraceae</taxon>
        <taxon>Rhodanobacter</taxon>
    </lineage>
</organism>
<protein>
    <recommendedName>
        <fullName evidence="1">UPF0311 protein ACFQ45_00675</fullName>
    </recommendedName>
</protein>
<dbReference type="RefSeq" id="WP_377364292.1">
    <property type="nucleotide sequence ID" value="NZ_JBHTMN010000002.1"/>
</dbReference>
<dbReference type="EMBL" id="JBHTMN010000002">
    <property type="protein sequence ID" value="MFD1381863.1"/>
    <property type="molecule type" value="Genomic_DNA"/>
</dbReference>
<dbReference type="PANTHER" id="PTHR37315:SF1">
    <property type="entry name" value="UPF0311 PROTEIN BLR7842"/>
    <property type="match status" value="1"/>
</dbReference>
<dbReference type="HAMAP" id="MF_00775">
    <property type="entry name" value="UPF0311"/>
    <property type="match status" value="1"/>
</dbReference>